<keyword evidence="2" id="KW-0804">Transcription</keyword>
<dbReference type="Pfam" id="PF16925">
    <property type="entry name" value="TetR_C_13"/>
    <property type="match status" value="1"/>
</dbReference>
<keyword evidence="1" id="KW-0805">Transcription regulation</keyword>
<dbReference type="EMBL" id="BAAANT010000004">
    <property type="protein sequence ID" value="GAA2133682.1"/>
    <property type="molecule type" value="Genomic_DNA"/>
</dbReference>
<proteinExistence type="predicted"/>
<keyword evidence="5" id="KW-1185">Reference proteome</keyword>
<dbReference type="PANTHER" id="PTHR47506:SF6">
    <property type="entry name" value="HTH-TYPE TRANSCRIPTIONAL REPRESSOR NEMR"/>
    <property type="match status" value="1"/>
</dbReference>
<evidence type="ECO:0000256" key="2">
    <source>
        <dbReference type="ARBA" id="ARBA00023163"/>
    </source>
</evidence>
<dbReference type="PANTHER" id="PTHR47506">
    <property type="entry name" value="TRANSCRIPTIONAL REGULATORY PROTEIN"/>
    <property type="match status" value="1"/>
</dbReference>
<comment type="caution">
    <text evidence="4">The sequence shown here is derived from an EMBL/GenBank/DDBJ whole genome shotgun (WGS) entry which is preliminary data.</text>
</comment>
<dbReference type="InterPro" id="IPR036271">
    <property type="entry name" value="Tet_transcr_reg_TetR-rel_C_sf"/>
</dbReference>
<gene>
    <name evidence="4" type="ORF">GCM10009760_10120</name>
</gene>
<evidence type="ECO:0000259" key="3">
    <source>
        <dbReference type="Pfam" id="PF16925"/>
    </source>
</evidence>
<evidence type="ECO:0000256" key="1">
    <source>
        <dbReference type="ARBA" id="ARBA00023015"/>
    </source>
</evidence>
<accession>A0ABN2YY20</accession>
<organism evidence="4 5">
    <name type="scientific">Kitasatospora kazusensis</name>
    <dbReference type="NCBI Taxonomy" id="407974"/>
    <lineage>
        <taxon>Bacteria</taxon>
        <taxon>Bacillati</taxon>
        <taxon>Actinomycetota</taxon>
        <taxon>Actinomycetes</taxon>
        <taxon>Kitasatosporales</taxon>
        <taxon>Streptomycetaceae</taxon>
        <taxon>Kitasatospora</taxon>
    </lineage>
</organism>
<dbReference type="SUPFAM" id="SSF46689">
    <property type="entry name" value="Homeodomain-like"/>
    <property type="match status" value="1"/>
</dbReference>
<evidence type="ECO:0000313" key="5">
    <source>
        <dbReference type="Proteomes" id="UP001422759"/>
    </source>
</evidence>
<feature type="domain" description="Tetracyclin repressor-like C-terminal" evidence="3">
    <location>
        <begin position="113"/>
        <end position="221"/>
    </location>
</feature>
<sequence length="239" mass="25842">MEAPQSAGQGPIGRVAGNGRVRAVSGERGPVDGRVERGNQTRRMVLQRAAEIASIEGLENLSLGRLATELRLSKSGVFSLFGSKEGLQLATVRVAIKFYLEDLLNPNRRIPDGVVKLWSLCESWLQYSKGRAFPGGCFFFATAVEFSARSGKVRDLIAGTQREWITHVEQMIERAVAVGELVPETDGAVLAFELIALLDSANGTSLLHDDDSAYTKASTAILNRLRSASTDKSLLPQAV</sequence>
<reference evidence="4 5" key="1">
    <citation type="journal article" date="2019" name="Int. J. Syst. Evol. Microbiol.">
        <title>The Global Catalogue of Microorganisms (GCM) 10K type strain sequencing project: providing services to taxonomists for standard genome sequencing and annotation.</title>
        <authorList>
            <consortium name="The Broad Institute Genomics Platform"/>
            <consortium name="The Broad Institute Genome Sequencing Center for Infectious Disease"/>
            <person name="Wu L."/>
            <person name="Ma J."/>
        </authorList>
    </citation>
    <scope>NUCLEOTIDE SEQUENCE [LARGE SCALE GENOMIC DNA]</scope>
    <source>
        <strain evidence="4 5">JCM 14560</strain>
    </source>
</reference>
<protein>
    <submittedName>
        <fullName evidence="4">TetR/AcrR family transcriptional regulator</fullName>
    </submittedName>
</protein>
<dbReference type="InterPro" id="IPR011075">
    <property type="entry name" value="TetR_C"/>
</dbReference>
<dbReference type="Gene3D" id="1.10.357.10">
    <property type="entry name" value="Tetracycline Repressor, domain 2"/>
    <property type="match status" value="1"/>
</dbReference>
<dbReference type="InterPro" id="IPR009057">
    <property type="entry name" value="Homeodomain-like_sf"/>
</dbReference>
<dbReference type="SUPFAM" id="SSF48498">
    <property type="entry name" value="Tetracyclin repressor-like, C-terminal domain"/>
    <property type="match status" value="1"/>
</dbReference>
<dbReference type="Proteomes" id="UP001422759">
    <property type="component" value="Unassembled WGS sequence"/>
</dbReference>
<evidence type="ECO:0000313" key="4">
    <source>
        <dbReference type="EMBL" id="GAA2133682.1"/>
    </source>
</evidence>
<dbReference type="Gene3D" id="1.10.10.60">
    <property type="entry name" value="Homeodomain-like"/>
    <property type="match status" value="1"/>
</dbReference>
<name>A0ABN2YY20_9ACTN</name>